<dbReference type="Gene3D" id="1.10.287.70">
    <property type="match status" value="1"/>
</dbReference>
<comment type="caution">
    <text evidence="14">The sequence shown here is derived from an EMBL/GenBank/DDBJ whole genome shotgun (WGS) entry which is preliminary data.</text>
</comment>
<dbReference type="PANTHER" id="PTHR10027">
    <property type="entry name" value="CALCIUM-ACTIVATED POTASSIUM CHANNEL ALPHA CHAIN"/>
    <property type="match status" value="1"/>
</dbReference>
<feature type="domain" description="RCK N-terminal" evidence="13">
    <location>
        <begin position="795"/>
        <end position="938"/>
    </location>
</feature>
<evidence type="ECO:0000256" key="7">
    <source>
        <dbReference type="ARBA" id="ARBA00022989"/>
    </source>
</evidence>
<keyword evidence="2" id="KW-0813">Transport</keyword>
<evidence type="ECO:0000256" key="2">
    <source>
        <dbReference type="ARBA" id="ARBA00022448"/>
    </source>
</evidence>
<dbReference type="Pfam" id="PF03493">
    <property type="entry name" value="BK_channel_a"/>
    <property type="match status" value="1"/>
</dbReference>
<keyword evidence="15" id="KW-1185">Reference proteome</keyword>
<evidence type="ECO:0000256" key="9">
    <source>
        <dbReference type="ARBA" id="ARBA00023136"/>
    </source>
</evidence>
<evidence type="ECO:0000256" key="3">
    <source>
        <dbReference type="ARBA" id="ARBA00022538"/>
    </source>
</evidence>
<dbReference type="InterPro" id="IPR047871">
    <property type="entry name" value="K_chnl_Slo-like"/>
</dbReference>
<keyword evidence="3" id="KW-0633">Potassium transport</keyword>
<evidence type="ECO:0000256" key="4">
    <source>
        <dbReference type="ARBA" id="ARBA00022692"/>
    </source>
</evidence>
<feature type="domain" description="RCK N-terminal" evidence="13">
    <location>
        <begin position="376"/>
        <end position="521"/>
    </location>
</feature>
<organism evidence="14 15">
    <name type="scientific">Funneliformis geosporum</name>
    <dbReference type="NCBI Taxonomy" id="1117311"/>
    <lineage>
        <taxon>Eukaryota</taxon>
        <taxon>Fungi</taxon>
        <taxon>Fungi incertae sedis</taxon>
        <taxon>Mucoromycota</taxon>
        <taxon>Glomeromycotina</taxon>
        <taxon>Glomeromycetes</taxon>
        <taxon>Glomerales</taxon>
        <taxon>Glomeraceae</taxon>
        <taxon>Funneliformis</taxon>
    </lineage>
</organism>
<dbReference type="Pfam" id="PF22614">
    <property type="entry name" value="Slo-like_RCK"/>
    <property type="match status" value="2"/>
</dbReference>
<evidence type="ECO:0000256" key="8">
    <source>
        <dbReference type="ARBA" id="ARBA00023065"/>
    </source>
</evidence>
<sequence length="1074" mass="122776">MLYDDYIIGDGFTSDYYKDFRFWEDCNVPLLRDEQDGSTSSSNVNDGSKVYSDRQQRKMFRRPKSYSFTKQKGHRNYSSIPSGSAAVVEQDEAWVMNQKEFISKSGKKASMRKRIAFQCDTSTIGRIWELSDAIISAMFVLLYIWNTRYVKLDKSEEAFPYILQTADFILAAIIFAQYIPRIWLDKEPLAFIFANSFSILTWVSVFPVIAAFFLTIFDDVMDNTYMGAGNLIYVYPVRFIRLHWAVQMVFAPVKSSLFKCSKIMRKGLRLVTTILFTFLTLTAFIHLVTFKQSNRQDPDHPNIESISFSDAFYFTVLSSTNGMSTDLVPDTTFTRAVILYVMIAGALFIPTALSELLTLIQEKSKYDHSYKGEIYNEHIIVTGDFDATSLFEFLREFFCLDHGLATMNTYVVIMHPDEPDEEIVEFLEDPAFISRVQYIKGTPTWRRSLEKIRADTASAAFLLTKKFSDEADEVDASQIMRALAIKKYNRKLALYAQVHLPENVPHFDFLAKDVICIDEITMGLMAQSLVTPGFASLVVLLTTSITDKVVRNLTNGARKKPNLDWVKEYIHGLRHEIYAVTFSDAFVGYTFLECSELIYTRLGAVLFSIGVYKLTKGCFTNAQLGSNTSPFQIFLNPQDYKIKGNEIGFVISDNAEITAKMAKFNERSRHWYDPYGSVSFLPKSAHNILDRDRNLSSNVDDSKFKLDANKSIEDDEYSTSKSPRNKIPKSLRRTNSFTQVEVDGVENVAEEHETRITPLIPLSNSKSNDEILRQNIERVAAICMNSEGPILKSIKDHIIICDQSKEFPENLDIFISVLREKNSLCRNTPVVILCNSKPNESDKHTLEKYGQVYFVQGSPLRRKDLYRARVIYAKKCVILSDATRCEEKLYGTADAASIMIALNIESLSNDCYVLVECLYRETFKMIGESDSVKNQEEEFIQALMRPSFMAGNVFTPCNLDTILCQCFYNRHIPVIMKCLIFSHDSDDDMMSPKIERQQHNEWRDLGIASGHIFYADVPPLYIGQKYNALYCHLIRAHKAVPLGLYRTVTHKGQWKIPEGAQAKAEALYRVFGLK</sequence>
<evidence type="ECO:0000313" key="15">
    <source>
        <dbReference type="Proteomes" id="UP001153678"/>
    </source>
</evidence>
<name>A0A9W4WPX3_9GLOM</name>
<feature type="transmembrane region" description="Helical" evidence="12">
    <location>
        <begin position="191"/>
        <end position="216"/>
    </location>
</feature>
<evidence type="ECO:0000259" key="13">
    <source>
        <dbReference type="PROSITE" id="PS51201"/>
    </source>
</evidence>
<feature type="region of interest" description="Disordered" evidence="11">
    <location>
        <begin position="34"/>
        <end position="55"/>
    </location>
</feature>
<keyword evidence="4 12" id="KW-0812">Transmembrane</keyword>
<keyword evidence="10" id="KW-0407">Ion channel</keyword>
<keyword evidence="9 12" id="KW-0472">Membrane</keyword>
<evidence type="ECO:0000256" key="5">
    <source>
        <dbReference type="ARBA" id="ARBA00022826"/>
    </source>
</evidence>
<dbReference type="InterPro" id="IPR003148">
    <property type="entry name" value="RCK_N"/>
</dbReference>
<evidence type="ECO:0000313" key="14">
    <source>
        <dbReference type="EMBL" id="CAI2178193.1"/>
    </source>
</evidence>
<feature type="transmembrane region" description="Helical" evidence="12">
    <location>
        <begin position="267"/>
        <end position="288"/>
    </location>
</feature>
<evidence type="ECO:0000256" key="6">
    <source>
        <dbReference type="ARBA" id="ARBA00022958"/>
    </source>
</evidence>
<keyword evidence="7 12" id="KW-1133">Transmembrane helix</keyword>
<dbReference type="InterPro" id="IPR036291">
    <property type="entry name" value="NAD(P)-bd_dom_sf"/>
</dbReference>
<keyword evidence="5" id="KW-0631">Potassium channel</keyword>
<dbReference type="InterPro" id="IPR003929">
    <property type="entry name" value="K_chnl_BK_asu"/>
</dbReference>
<feature type="transmembrane region" description="Helical" evidence="12">
    <location>
        <begin position="127"/>
        <end position="146"/>
    </location>
</feature>
<evidence type="ECO:0000256" key="1">
    <source>
        <dbReference type="ARBA" id="ARBA00004141"/>
    </source>
</evidence>
<feature type="transmembrane region" description="Helical" evidence="12">
    <location>
        <begin position="337"/>
        <end position="360"/>
    </location>
</feature>
<gene>
    <name evidence="14" type="ORF">FWILDA_LOCUS8463</name>
</gene>
<proteinExistence type="predicted"/>
<comment type="subcellular location">
    <subcellularLocation>
        <location evidence="1">Membrane</location>
        <topology evidence="1">Multi-pass membrane protein</topology>
    </subcellularLocation>
</comment>
<evidence type="ECO:0000256" key="11">
    <source>
        <dbReference type="SAM" id="MobiDB-lite"/>
    </source>
</evidence>
<feature type="transmembrane region" description="Helical" evidence="12">
    <location>
        <begin position="158"/>
        <end position="179"/>
    </location>
</feature>
<accession>A0A9W4WPX3</accession>
<dbReference type="SUPFAM" id="SSF81324">
    <property type="entry name" value="Voltage-gated potassium channels"/>
    <property type="match status" value="1"/>
</dbReference>
<protein>
    <submittedName>
        <fullName evidence="14">4532_t:CDS:1</fullName>
    </submittedName>
</protein>
<dbReference type="PANTHER" id="PTHR10027:SF10">
    <property type="entry name" value="SLOWPOKE 2, ISOFORM D"/>
    <property type="match status" value="1"/>
</dbReference>
<dbReference type="Gene3D" id="3.40.50.720">
    <property type="entry name" value="NAD(P)-binding Rossmann-like Domain"/>
    <property type="match status" value="2"/>
</dbReference>
<reference evidence="14" key="1">
    <citation type="submission" date="2022-08" db="EMBL/GenBank/DDBJ databases">
        <authorList>
            <person name="Kallberg Y."/>
            <person name="Tangrot J."/>
            <person name="Rosling A."/>
        </authorList>
    </citation>
    <scope>NUCLEOTIDE SEQUENCE</scope>
    <source>
        <strain evidence="14">Wild A</strain>
    </source>
</reference>
<dbReference type="GO" id="GO:0016020">
    <property type="term" value="C:membrane"/>
    <property type="evidence" value="ECO:0007669"/>
    <property type="project" value="UniProtKB-SubCell"/>
</dbReference>
<evidence type="ECO:0000256" key="10">
    <source>
        <dbReference type="ARBA" id="ARBA00023303"/>
    </source>
</evidence>
<dbReference type="EMBL" id="CAMKVN010001811">
    <property type="protein sequence ID" value="CAI2178193.1"/>
    <property type="molecule type" value="Genomic_DNA"/>
</dbReference>
<feature type="compositionally biased region" description="Polar residues" evidence="11">
    <location>
        <begin position="37"/>
        <end position="46"/>
    </location>
</feature>
<evidence type="ECO:0000256" key="12">
    <source>
        <dbReference type="SAM" id="Phobius"/>
    </source>
</evidence>
<dbReference type="OrthoDB" id="297496at2759"/>
<dbReference type="GO" id="GO:0005267">
    <property type="term" value="F:potassium channel activity"/>
    <property type="evidence" value="ECO:0007669"/>
    <property type="project" value="UniProtKB-KW"/>
</dbReference>
<keyword evidence="6" id="KW-0630">Potassium</keyword>
<dbReference type="AlphaFoldDB" id="A0A9W4WPX3"/>
<dbReference type="Proteomes" id="UP001153678">
    <property type="component" value="Unassembled WGS sequence"/>
</dbReference>
<dbReference type="SUPFAM" id="SSF51735">
    <property type="entry name" value="NAD(P)-binding Rossmann-fold domains"/>
    <property type="match status" value="1"/>
</dbReference>
<keyword evidence="8" id="KW-0406">Ion transport</keyword>
<dbReference type="PROSITE" id="PS51201">
    <property type="entry name" value="RCK_N"/>
    <property type="match status" value="2"/>
</dbReference>